<name>A0A7N0TLE5_KALFE</name>
<feature type="compositionally biased region" description="Low complexity" evidence="1">
    <location>
        <begin position="353"/>
        <end position="365"/>
    </location>
</feature>
<dbReference type="SUPFAM" id="SSF160443">
    <property type="entry name" value="SMR domain-like"/>
    <property type="match status" value="1"/>
</dbReference>
<dbReference type="InterPro" id="IPR013899">
    <property type="entry name" value="DUF1771"/>
</dbReference>
<feature type="region of interest" description="Disordered" evidence="1">
    <location>
        <begin position="1"/>
        <end position="22"/>
    </location>
</feature>
<dbReference type="Proteomes" id="UP000594263">
    <property type="component" value="Unplaced"/>
</dbReference>
<evidence type="ECO:0000313" key="4">
    <source>
        <dbReference type="Proteomes" id="UP000594263"/>
    </source>
</evidence>
<organism evidence="3 4">
    <name type="scientific">Kalanchoe fedtschenkoi</name>
    <name type="common">Lavender scallops</name>
    <name type="synonym">South American air plant</name>
    <dbReference type="NCBI Taxonomy" id="63787"/>
    <lineage>
        <taxon>Eukaryota</taxon>
        <taxon>Viridiplantae</taxon>
        <taxon>Streptophyta</taxon>
        <taxon>Embryophyta</taxon>
        <taxon>Tracheophyta</taxon>
        <taxon>Spermatophyta</taxon>
        <taxon>Magnoliopsida</taxon>
        <taxon>eudicotyledons</taxon>
        <taxon>Gunneridae</taxon>
        <taxon>Pentapetalae</taxon>
        <taxon>Saxifragales</taxon>
        <taxon>Crassulaceae</taxon>
        <taxon>Kalanchoe</taxon>
    </lineage>
</organism>
<dbReference type="Gene3D" id="3.30.1370.110">
    <property type="match status" value="1"/>
</dbReference>
<accession>A0A7N0TLE5</accession>
<feature type="region of interest" description="Disordered" evidence="1">
    <location>
        <begin position="129"/>
        <end position="152"/>
    </location>
</feature>
<feature type="region of interest" description="Disordered" evidence="1">
    <location>
        <begin position="342"/>
        <end position="365"/>
    </location>
</feature>
<evidence type="ECO:0000259" key="2">
    <source>
        <dbReference type="PROSITE" id="PS50828"/>
    </source>
</evidence>
<dbReference type="CDD" id="cd14371">
    <property type="entry name" value="CUE_CID7_like"/>
    <property type="match status" value="1"/>
</dbReference>
<dbReference type="OMA" id="REEACDH"/>
<dbReference type="SMART" id="SM01162">
    <property type="entry name" value="DUF1771"/>
    <property type="match status" value="1"/>
</dbReference>
<sequence>MSFQKSTIQMNDPKPSVTGKTTLNPHAAEFVPFSLRSSSGNTSSIDTSPRPAVNAAAFGKAVLGRTESSVSNNSDEEARQYWSRQLPEDITPDFKVSEDEESGEMANLLLAGLSFNEASKFAPSASNQYTMSHRQDLTSPPSNESSFTSKARYAESSYEDDTSSANFLNLASEHWGQQAASGNQMMAGGIDSHRYTGNSTNGFVNTLLGEPIQSDDQINHLEFLAAQFPGFAAESLTEVYYANQYDLNLTIEMLTQLELQVDAGFNRNLTPKTMPSSNLNLADFPALSGHGDLQKYSEDMQPSGNGYRSSDKENLLFFNSSPSIPSGGAVDFASAVKKLASQNPETWKHEKNSSPGSSIGSSRGSQLLATSCNNVHERTARAALVWLETGEAVGNMYSGLRAEAGDHARVRNAYFEQARQAYLIGNKALAKELSVKGQLYNMRMKAAHGKAQESIYRHRNPVSPEMQLSGRQERMMIDLHGLHVSEAIHKLKLELGVLRNAARAHDQRIPIFICVGTGHHTRGSRTPVRLPVAVQQFLLDEGVDFSEPQPGLLRVVIY</sequence>
<dbReference type="InterPro" id="IPR002625">
    <property type="entry name" value="Smr_dom"/>
</dbReference>
<dbReference type="EnsemblPlants" id="Kaladp0039s0713.2.v1.1">
    <property type="protein sequence ID" value="Kaladp0039s0713.2.v1.1"/>
    <property type="gene ID" value="Kaladp0039s0713.v1.1"/>
</dbReference>
<dbReference type="AlphaFoldDB" id="A0A7N0TLE5"/>
<dbReference type="InterPro" id="IPR053242">
    <property type="entry name" value="PAM2-like_domain"/>
</dbReference>
<dbReference type="Gramene" id="Kaladp0039s0713.1.v1.1">
    <property type="protein sequence ID" value="Kaladp0039s0713.1.v1.1"/>
    <property type="gene ID" value="Kaladp0039s0713.v1.1"/>
</dbReference>
<dbReference type="InterPro" id="IPR041806">
    <property type="entry name" value="CID5/6/7_CUE"/>
</dbReference>
<proteinExistence type="predicted"/>
<reference evidence="3" key="1">
    <citation type="submission" date="2021-01" db="UniProtKB">
        <authorList>
            <consortium name="EnsemblPlants"/>
        </authorList>
    </citation>
    <scope>IDENTIFICATION</scope>
</reference>
<dbReference type="InterPro" id="IPR036063">
    <property type="entry name" value="Smr_dom_sf"/>
</dbReference>
<feature type="compositionally biased region" description="Polar residues" evidence="1">
    <location>
        <begin position="129"/>
        <end position="149"/>
    </location>
</feature>
<dbReference type="PANTHER" id="PTHR46651:SF1">
    <property type="entry name" value="SMALL MUTS RELATED FAMILY PROTEIN"/>
    <property type="match status" value="1"/>
</dbReference>
<feature type="domain" description="Smr" evidence="2">
    <location>
        <begin position="477"/>
        <end position="558"/>
    </location>
</feature>
<keyword evidence="4" id="KW-1185">Reference proteome</keyword>
<evidence type="ECO:0000313" key="3">
    <source>
        <dbReference type="EnsemblPlants" id="Kaladp0039s0713.1.v1.1"/>
    </source>
</evidence>
<dbReference type="EnsemblPlants" id="Kaladp0039s0713.1.v1.1">
    <property type="protein sequence ID" value="Kaladp0039s0713.1.v1.1"/>
    <property type="gene ID" value="Kaladp0039s0713.v1.1"/>
</dbReference>
<dbReference type="PANTHER" id="PTHR46651">
    <property type="entry name" value="POLYADENYLATE-BINDING PROTEIN-INTERACTING PROTEIN 7"/>
    <property type="match status" value="1"/>
</dbReference>
<dbReference type="Gramene" id="Kaladp0039s0713.2.v1.1">
    <property type="protein sequence ID" value="Kaladp0039s0713.2.v1.1"/>
    <property type="gene ID" value="Kaladp0039s0713.v1.1"/>
</dbReference>
<feature type="compositionally biased region" description="Polar residues" evidence="1">
    <location>
        <begin position="1"/>
        <end position="10"/>
    </location>
</feature>
<dbReference type="PROSITE" id="PS50828">
    <property type="entry name" value="SMR"/>
    <property type="match status" value="1"/>
</dbReference>
<dbReference type="SMART" id="SM00463">
    <property type="entry name" value="SMR"/>
    <property type="match status" value="1"/>
</dbReference>
<protein>
    <recommendedName>
        <fullName evidence="2">Smr domain-containing protein</fullName>
    </recommendedName>
</protein>
<evidence type="ECO:0000256" key="1">
    <source>
        <dbReference type="SAM" id="MobiDB-lite"/>
    </source>
</evidence>
<dbReference type="Pfam" id="PF08590">
    <property type="entry name" value="DUF1771"/>
    <property type="match status" value="1"/>
</dbReference>